<dbReference type="OrthoDB" id="2678508at2"/>
<keyword evidence="4" id="KW-1185">Reference proteome</keyword>
<name>A0A4U0F8X5_9BACL</name>
<dbReference type="Pfam" id="PF01814">
    <property type="entry name" value="Hemerythrin"/>
    <property type="match status" value="1"/>
</dbReference>
<dbReference type="Gene3D" id="1.20.120.520">
    <property type="entry name" value="nmb1532 protein domain like"/>
    <property type="match status" value="1"/>
</dbReference>
<proteinExistence type="predicted"/>
<evidence type="ECO:0000256" key="1">
    <source>
        <dbReference type="SAM" id="Coils"/>
    </source>
</evidence>
<evidence type="ECO:0000313" key="3">
    <source>
        <dbReference type="EMBL" id="TJY41135.1"/>
    </source>
</evidence>
<evidence type="ECO:0000259" key="2">
    <source>
        <dbReference type="Pfam" id="PF01814"/>
    </source>
</evidence>
<organism evidence="3 4">
    <name type="scientific">Cohnella pontilimi</name>
    <dbReference type="NCBI Taxonomy" id="2564100"/>
    <lineage>
        <taxon>Bacteria</taxon>
        <taxon>Bacillati</taxon>
        <taxon>Bacillota</taxon>
        <taxon>Bacilli</taxon>
        <taxon>Bacillales</taxon>
        <taxon>Paenibacillaceae</taxon>
        <taxon>Cohnella</taxon>
    </lineage>
</organism>
<feature type="domain" description="Hemerythrin-like" evidence="2">
    <location>
        <begin position="21"/>
        <end position="156"/>
    </location>
</feature>
<dbReference type="EMBL" id="SUPK01000007">
    <property type="protein sequence ID" value="TJY41135.1"/>
    <property type="molecule type" value="Genomic_DNA"/>
</dbReference>
<sequence length="165" mass="19821">MTTHIHVEPSRMSEFVLQNALDRAKQEHELLKEELQDIFGQVCAIRSGQDEIRLNRQIGQLNDSVKHFMKHWGDHTSWEDREFFPYASWYLGTEPDCFALMEQEYELAEQYIRAFLQELQRSHIPIPREEARRMASYLIQAYAVLKNRFREEEEVMEELTDRSNR</sequence>
<gene>
    <name evidence="3" type="ORF">E5161_15695</name>
</gene>
<dbReference type="InterPro" id="IPR012312">
    <property type="entry name" value="Hemerythrin-like"/>
</dbReference>
<evidence type="ECO:0000313" key="4">
    <source>
        <dbReference type="Proteomes" id="UP000309673"/>
    </source>
</evidence>
<comment type="caution">
    <text evidence="3">The sequence shown here is derived from an EMBL/GenBank/DDBJ whole genome shotgun (WGS) entry which is preliminary data.</text>
</comment>
<accession>A0A4U0F8X5</accession>
<feature type="coiled-coil region" evidence="1">
    <location>
        <begin position="14"/>
        <end position="41"/>
    </location>
</feature>
<reference evidence="3 4" key="1">
    <citation type="submission" date="2019-04" db="EMBL/GenBank/DDBJ databases">
        <title>Cohnella sp. nov., isolated from soil.</title>
        <authorList>
            <person name="Kim W."/>
        </authorList>
    </citation>
    <scope>NUCLEOTIDE SEQUENCE [LARGE SCALE GENOMIC DNA]</scope>
    <source>
        <strain evidence="3 4">CAU 1483</strain>
    </source>
</reference>
<keyword evidence="1" id="KW-0175">Coiled coil</keyword>
<dbReference type="Proteomes" id="UP000309673">
    <property type="component" value="Unassembled WGS sequence"/>
</dbReference>
<dbReference type="RefSeq" id="WP_136778763.1">
    <property type="nucleotide sequence ID" value="NZ_SUPK01000007.1"/>
</dbReference>
<protein>
    <submittedName>
        <fullName evidence="3">Hemerythrin domain-containing protein</fullName>
    </submittedName>
</protein>
<dbReference type="AlphaFoldDB" id="A0A4U0F8X5"/>